<dbReference type="Pfam" id="PF01370">
    <property type="entry name" value="Epimerase"/>
    <property type="match status" value="1"/>
</dbReference>
<dbReference type="STRING" id="1802074.A3J15_02140"/>
<sequence>MKYLVTGGAGFIGSHIVDRLIKEKNQVLVYDDFSTGRELFIKHHLRNPNFKLVKANISDLKLLTKSMKGIDFVFHMAAHADVRSGYDDHFIDHRENLEMTQNVLEAMYKNNVKKIAFASTSSVYGDASVHPTPEDYPASPTSLYGATKAAAEHYINTYASYYGMTSYIFRFASFLGERYTHGIIVDVLKKLKKNSHKLELFSDGTPKKSSVYVLDGIDAMFTVIKKSKSKFNVFNIGHTQVLTVNQIVDTILKSAGFIKVKKDWLGKGSNWKGDNEYVLLSIQKLNRFGWRPTHSIEKSIQQTVIFLNKYIIQ</sequence>
<dbReference type="Proteomes" id="UP000176376">
    <property type="component" value="Unassembled WGS sequence"/>
</dbReference>
<dbReference type="EMBL" id="MGAY01000037">
    <property type="protein sequence ID" value="OGK56427.1"/>
    <property type="molecule type" value="Genomic_DNA"/>
</dbReference>
<protein>
    <recommendedName>
        <fullName evidence="2">NAD-dependent epimerase/dehydratase domain-containing protein</fullName>
    </recommendedName>
</protein>
<dbReference type="PANTHER" id="PTHR43000">
    <property type="entry name" value="DTDP-D-GLUCOSE 4,6-DEHYDRATASE-RELATED"/>
    <property type="match status" value="1"/>
</dbReference>
<evidence type="ECO:0000259" key="2">
    <source>
        <dbReference type="Pfam" id="PF01370"/>
    </source>
</evidence>
<accession>A0A1F7JLG3</accession>
<dbReference type="Gene3D" id="3.90.25.10">
    <property type="entry name" value="UDP-galactose 4-epimerase, domain 1"/>
    <property type="match status" value="1"/>
</dbReference>
<evidence type="ECO:0000256" key="1">
    <source>
        <dbReference type="ARBA" id="ARBA00007637"/>
    </source>
</evidence>
<reference evidence="3 4" key="1">
    <citation type="journal article" date="2016" name="Nat. Commun.">
        <title>Thousands of microbial genomes shed light on interconnected biogeochemical processes in an aquifer system.</title>
        <authorList>
            <person name="Anantharaman K."/>
            <person name="Brown C.T."/>
            <person name="Hug L.A."/>
            <person name="Sharon I."/>
            <person name="Castelle C.J."/>
            <person name="Probst A.J."/>
            <person name="Thomas B.C."/>
            <person name="Singh A."/>
            <person name="Wilkins M.J."/>
            <person name="Karaoz U."/>
            <person name="Brodie E.L."/>
            <person name="Williams K.H."/>
            <person name="Hubbard S.S."/>
            <person name="Banfield J.F."/>
        </authorList>
    </citation>
    <scope>NUCLEOTIDE SEQUENCE [LARGE SCALE GENOMIC DNA]</scope>
</reference>
<name>A0A1F7JLG3_9BACT</name>
<dbReference type="InterPro" id="IPR001509">
    <property type="entry name" value="Epimerase_deHydtase"/>
</dbReference>
<dbReference type="InterPro" id="IPR036291">
    <property type="entry name" value="NAD(P)-bd_dom_sf"/>
</dbReference>
<comment type="similarity">
    <text evidence="1">Belongs to the NAD(P)-dependent epimerase/dehydratase family.</text>
</comment>
<evidence type="ECO:0000313" key="3">
    <source>
        <dbReference type="EMBL" id="OGK56427.1"/>
    </source>
</evidence>
<proteinExistence type="inferred from homology"/>
<dbReference type="Gene3D" id="3.40.50.720">
    <property type="entry name" value="NAD(P)-binding Rossmann-like Domain"/>
    <property type="match status" value="1"/>
</dbReference>
<evidence type="ECO:0000313" key="4">
    <source>
        <dbReference type="Proteomes" id="UP000176376"/>
    </source>
</evidence>
<organism evidence="3 4">
    <name type="scientific">Candidatus Roizmanbacteria bacterium RIFCSPLOWO2_02_FULL_38_10</name>
    <dbReference type="NCBI Taxonomy" id="1802074"/>
    <lineage>
        <taxon>Bacteria</taxon>
        <taxon>Candidatus Roizmaniibacteriota</taxon>
    </lineage>
</organism>
<feature type="domain" description="NAD-dependent epimerase/dehydratase" evidence="2">
    <location>
        <begin position="4"/>
        <end position="237"/>
    </location>
</feature>
<comment type="caution">
    <text evidence="3">The sequence shown here is derived from an EMBL/GenBank/DDBJ whole genome shotgun (WGS) entry which is preliminary data.</text>
</comment>
<gene>
    <name evidence="3" type="ORF">A3J15_02140</name>
</gene>
<dbReference type="SUPFAM" id="SSF51735">
    <property type="entry name" value="NAD(P)-binding Rossmann-fold domains"/>
    <property type="match status" value="1"/>
</dbReference>
<dbReference type="AlphaFoldDB" id="A0A1F7JLG3"/>